<proteinExistence type="predicted"/>
<gene>
    <name evidence="1" type="ORF">C8N25_11515</name>
</gene>
<comment type="caution">
    <text evidence="1">The sequence shown here is derived from an EMBL/GenBank/DDBJ whole genome shotgun (WGS) entry which is preliminary data.</text>
</comment>
<evidence type="ECO:0000313" key="1">
    <source>
        <dbReference type="EMBL" id="REG84441.1"/>
    </source>
</evidence>
<protein>
    <submittedName>
        <fullName evidence="1">Uncharacterized protein</fullName>
    </submittedName>
</protein>
<sequence>MPKSISITADLIISSDSHQIIILSSADEIGIAITGDSIPKFGISPFKALKLLKGLPAVEMDQLVTVVFNQKEIYRSDKSLFKQSNIFLLVRVFFKNLF</sequence>
<dbReference type="Proteomes" id="UP000256405">
    <property type="component" value="Unassembled WGS sequence"/>
</dbReference>
<organism evidence="1 2">
    <name type="scientific">Algoriphagus antarcticus</name>
    <dbReference type="NCBI Taxonomy" id="238540"/>
    <lineage>
        <taxon>Bacteria</taxon>
        <taxon>Pseudomonadati</taxon>
        <taxon>Bacteroidota</taxon>
        <taxon>Cytophagia</taxon>
        <taxon>Cytophagales</taxon>
        <taxon>Cyclobacteriaceae</taxon>
        <taxon>Algoriphagus</taxon>
    </lineage>
</organism>
<dbReference type="EMBL" id="QUNF01000015">
    <property type="protein sequence ID" value="REG84441.1"/>
    <property type="molecule type" value="Genomic_DNA"/>
</dbReference>
<evidence type="ECO:0000313" key="2">
    <source>
        <dbReference type="Proteomes" id="UP000256405"/>
    </source>
</evidence>
<dbReference type="AlphaFoldDB" id="A0A3E0DRE4"/>
<name>A0A3E0DRE4_9BACT</name>
<accession>A0A3E0DRE4</accession>
<keyword evidence="2" id="KW-1185">Reference proteome</keyword>
<dbReference type="RefSeq" id="WP_086541249.1">
    <property type="nucleotide sequence ID" value="NZ_MSSW01000023.1"/>
</dbReference>
<reference evidence="1 2" key="1">
    <citation type="submission" date="2018-08" db="EMBL/GenBank/DDBJ databases">
        <title>Genomic Encyclopedia of Archaeal and Bacterial Type Strains, Phase II (KMG-II): from individual species to whole genera.</title>
        <authorList>
            <person name="Goeker M."/>
        </authorList>
    </citation>
    <scope>NUCLEOTIDE SEQUENCE [LARGE SCALE GENOMIC DNA]</scope>
    <source>
        <strain evidence="1 2">DSM 15986</strain>
    </source>
</reference>
<dbReference type="OrthoDB" id="981557at2"/>